<protein>
    <submittedName>
        <fullName evidence="1">Uncharacterized protein</fullName>
    </submittedName>
</protein>
<dbReference type="Proteomes" id="UP000184263">
    <property type="component" value="Unassembled WGS sequence"/>
</dbReference>
<evidence type="ECO:0000313" key="2">
    <source>
        <dbReference type="Proteomes" id="UP000184263"/>
    </source>
</evidence>
<organism evidence="1 2">
    <name type="scientific">Selenomonas ruminantium</name>
    <dbReference type="NCBI Taxonomy" id="971"/>
    <lineage>
        <taxon>Bacteria</taxon>
        <taxon>Bacillati</taxon>
        <taxon>Bacillota</taxon>
        <taxon>Negativicutes</taxon>
        <taxon>Selenomonadales</taxon>
        <taxon>Selenomonadaceae</taxon>
        <taxon>Selenomonas</taxon>
    </lineage>
</organism>
<dbReference type="AlphaFoldDB" id="A0A1M6X6Z1"/>
<name>A0A1M6X6Z1_SELRU</name>
<accession>A0A1M6X6Z1</accession>
<dbReference type="RefSeq" id="WP_073092292.1">
    <property type="nucleotide sequence ID" value="NZ_FRBC01000032.1"/>
</dbReference>
<dbReference type="EMBL" id="FRBC01000032">
    <property type="protein sequence ID" value="SHL01704.1"/>
    <property type="molecule type" value="Genomic_DNA"/>
</dbReference>
<dbReference type="OrthoDB" id="1666908at2"/>
<proteinExistence type="predicted"/>
<gene>
    <name evidence="1" type="ORF">SAMN05216582_13227</name>
</gene>
<reference evidence="1 2" key="1">
    <citation type="submission" date="2016-11" db="EMBL/GenBank/DDBJ databases">
        <authorList>
            <person name="Jaros S."/>
            <person name="Januszkiewicz K."/>
            <person name="Wedrychowicz H."/>
        </authorList>
    </citation>
    <scope>NUCLEOTIDE SEQUENCE [LARGE SCALE GENOMIC DNA]</scope>
    <source>
        <strain evidence="1 2">HD4</strain>
    </source>
</reference>
<sequence length="91" mass="9791">MSGASSIGNFNYRWNLMASGVASVDAVAKSSDLFHHDPTLQDDSGNRNTVESATITKRLSDGAMIIFRYDKHVQVSYGVGTDTGNHVNLTA</sequence>
<evidence type="ECO:0000313" key="1">
    <source>
        <dbReference type="EMBL" id="SHL01704.1"/>
    </source>
</evidence>